<proteinExistence type="predicted"/>
<keyword evidence="1" id="KW-0145">Chemotaxis</keyword>
<sequence>MDTVVPQEGLKEIFDQITRGVTQQAAGISLKQGNVKPTGEMYTVYATFERGLRTSVSMCAEASLFARLTKYMMQEEEITHQDVEDFSKEYFNMLCGQIAARLYQVTKVASRFGIPSFHQGRYVPEGCGEHFELVYTSDGNENAELTCLEPKEK</sequence>
<reference evidence="3 4" key="1">
    <citation type="submission" date="2019-12" db="EMBL/GenBank/DDBJ databases">
        <title>Sporaefaciens musculi gen. nov., sp. nov., a novel bacterium isolated from the caecum of an obese mouse.</title>
        <authorList>
            <person name="Rasmussen T.S."/>
            <person name="Streidl T."/>
            <person name="Hitch T.C.A."/>
            <person name="Wortmann E."/>
            <person name="Deptula P."/>
            <person name="Hansen M."/>
            <person name="Nielsen D.S."/>
            <person name="Clavel T."/>
            <person name="Vogensen F.K."/>
        </authorList>
    </citation>
    <scope>NUCLEOTIDE SEQUENCE [LARGE SCALE GENOMIC DNA]</scope>
    <source>
        <strain evidence="3 4">WCA-9-b2</strain>
    </source>
</reference>
<keyword evidence="4" id="KW-1185">Reference proteome</keyword>
<gene>
    <name evidence="3" type="ORF">GN277_12335</name>
</gene>
<organism evidence="3 4">
    <name type="scientific">Sporofaciens musculi</name>
    <dbReference type="NCBI Taxonomy" id="2681861"/>
    <lineage>
        <taxon>Bacteria</taxon>
        <taxon>Bacillati</taxon>
        <taxon>Bacillota</taxon>
        <taxon>Clostridia</taxon>
        <taxon>Lachnospirales</taxon>
        <taxon>Lachnospiraceae</taxon>
        <taxon>Sporofaciens</taxon>
    </lineage>
</organism>
<dbReference type="Pfam" id="PF13690">
    <property type="entry name" value="CheX"/>
    <property type="match status" value="1"/>
</dbReference>
<dbReference type="Proteomes" id="UP000460412">
    <property type="component" value="Unassembled WGS sequence"/>
</dbReference>
<dbReference type="RefSeq" id="WP_159751319.1">
    <property type="nucleotide sequence ID" value="NZ_CASSPE010000011.1"/>
</dbReference>
<dbReference type="AlphaFoldDB" id="A0A7X3SJ91"/>
<dbReference type="GO" id="GO:0006935">
    <property type="term" value="P:chemotaxis"/>
    <property type="evidence" value="ECO:0007669"/>
    <property type="project" value="UniProtKB-KW"/>
</dbReference>
<accession>A0A7X3SJ91</accession>
<dbReference type="InterPro" id="IPR028976">
    <property type="entry name" value="CheC-like_sf"/>
</dbReference>
<evidence type="ECO:0000256" key="1">
    <source>
        <dbReference type="ARBA" id="ARBA00022500"/>
    </source>
</evidence>
<comment type="caution">
    <text evidence="3">The sequence shown here is derived from an EMBL/GenBank/DDBJ whole genome shotgun (WGS) entry which is preliminary data.</text>
</comment>
<protein>
    <recommendedName>
        <fullName evidence="2">Chemotaxis phosphatase CheX-like domain-containing protein</fullName>
    </recommendedName>
</protein>
<dbReference type="EMBL" id="WUQX01000001">
    <property type="protein sequence ID" value="MXP76152.1"/>
    <property type="molecule type" value="Genomic_DNA"/>
</dbReference>
<evidence type="ECO:0000313" key="4">
    <source>
        <dbReference type="Proteomes" id="UP000460412"/>
    </source>
</evidence>
<feature type="domain" description="Chemotaxis phosphatase CheX-like" evidence="2">
    <location>
        <begin position="47"/>
        <end position="121"/>
    </location>
</feature>
<dbReference type="SUPFAM" id="SSF103039">
    <property type="entry name" value="CheC-like"/>
    <property type="match status" value="1"/>
</dbReference>
<evidence type="ECO:0000259" key="2">
    <source>
        <dbReference type="Pfam" id="PF13690"/>
    </source>
</evidence>
<name>A0A7X3SJ91_9FIRM</name>
<dbReference type="Gene3D" id="3.40.1550.10">
    <property type="entry name" value="CheC-like"/>
    <property type="match status" value="1"/>
</dbReference>
<dbReference type="InterPro" id="IPR028051">
    <property type="entry name" value="CheX-like_dom"/>
</dbReference>
<evidence type="ECO:0000313" key="3">
    <source>
        <dbReference type="EMBL" id="MXP76152.1"/>
    </source>
</evidence>